<keyword evidence="1" id="KW-0489">Methyltransferase</keyword>
<proteinExistence type="predicted"/>
<dbReference type="SUPFAM" id="SSF53335">
    <property type="entry name" value="S-adenosyl-L-methionine-dependent methyltransferases"/>
    <property type="match status" value="1"/>
</dbReference>
<evidence type="ECO:0000313" key="6">
    <source>
        <dbReference type="Proteomes" id="UP000054270"/>
    </source>
</evidence>
<dbReference type="Pfam" id="PF13489">
    <property type="entry name" value="Methyltransf_23"/>
    <property type="match status" value="1"/>
</dbReference>
<sequence>MGANTLGIDASESNTAISSLHAAADPKLASLSYLNAPAETLLTHSKQYDVVCSMEVLEHVDNPAAFLSTCAQLVKPGGHLFLSTIARTPLAYALTIFMAEDVLRQVTTGTHTYSKFIKPSELVQFFRDYRSPLLAEAPTELSRPWITTPASSSYLPRMEAELRGLIYNPLQARWHLAPRNAWGALECNYLFWVRKPKD</sequence>
<keyword evidence="6" id="KW-1185">Reference proteome</keyword>
<dbReference type="Gene3D" id="3.40.50.150">
    <property type="entry name" value="Vaccinia Virus protein VP39"/>
    <property type="match status" value="1"/>
</dbReference>
<evidence type="ECO:0000256" key="1">
    <source>
        <dbReference type="ARBA" id="ARBA00022603"/>
    </source>
</evidence>
<dbReference type="EMBL" id="KN817522">
    <property type="protein sequence ID" value="KJA27938.1"/>
    <property type="molecule type" value="Genomic_DNA"/>
</dbReference>
<protein>
    <recommendedName>
        <fullName evidence="7">Methyltransferase type 11 domain-containing protein</fullName>
    </recommendedName>
</protein>
<keyword evidence="2" id="KW-0808">Transferase</keyword>
<dbReference type="NCBIfam" id="TIGR01983">
    <property type="entry name" value="UbiG"/>
    <property type="match status" value="1"/>
</dbReference>
<dbReference type="GO" id="GO:0005739">
    <property type="term" value="C:mitochondrion"/>
    <property type="evidence" value="ECO:0007669"/>
    <property type="project" value="TreeGrafter"/>
</dbReference>
<accession>A0A0D2MVA5</accession>
<dbReference type="GO" id="GO:0032259">
    <property type="term" value="P:methylation"/>
    <property type="evidence" value="ECO:0007669"/>
    <property type="project" value="UniProtKB-KW"/>
</dbReference>
<keyword evidence="4" id="KW-0949">S-adenosyl-L-methionine</keyword>
<keyword evidence="3" id="KW-0831">Ubiquinone biosynthesis</keyword>
<dbReference type="OrthoDB" id="3265906at2759"/>
<name>A0A0D2MVA5_HYPSF</name>
<reference evidence="6" key="1">
    <citation type="submission" date="2014-04" db="EMBL/GenBank/DDBJ databases">
        <title>Evolutionary Origins and Diversification of the Mycorrhizal Mutualists.</title>
        <authorList>
            <consortium name="DOE Joint Genome Institute"/>
            <consortium name="Mycorrhizal Genomics Consortium"/>
            <person name="Kohler A."/>
            <person name="Kuo A."/>
            <person name="Nagy L.G."/>
            <person name="Floudas D."/>
            <person name="Copeland A."/>
            <person name="Barry K.W."/>
            <person name="Cichocki N."/>
            <person name="Veneault-Fourrey C."/>
            <person name="LaButti K."/>
            <person name="Lindquist E.A."/>
            <person name="Lipzen A."/>
            <person name="Lundell T."/>
            <person name="Morin E."/>
            <person name="Murat C."/>
            <person name="Riley R."/>
            <person name="Ohm R."/>
            <person name="Sun H."/>
            <person name="Tunlid A."/>
            <person name="Henrissat B."/>
            <person name="Grigoriev I.V."/>
            <person name="Hibbett D.S."/>
            <person name="Martin F."/>
        </authorList>
    </citation>
    <scope>NUCLEOTIDE SEQUENCE [LARGE SCALE GENOMIC DNA]</scope>
    <source>
        <strain evidence="6">FD-334 SS-4</strain>
    </source>
</reference>
<organism evidence="5 6">
    <name type="scientific">Hypholoma sublateritium (strain FD-334 SS-4)</name>
    <dbReference type="NCBI Taxonomy" id="945553"/>
    <lineage>
        <taxon>Eukaryota</taxon>
        <taxon>Fungi</taxon>
        <taxon>Dikarya</taxon>
        <taxon>Basidiomycota</taxon>
        <taxon>Agaricomycotina</taxon>
        <taxon>Agaricomycetes</taxon>
        <taxon>Agaricomycetidae</taxon>
        <taxon>Agaricales</taxon>
        <taxon>Agaricineae</taxon>
        <taxon>Strophariaceae</taxon>
        <taxon>Hypholoma</taxon>
    </lineage>
</organism>
<dbReference type="STRING" id="945553.A0A0D2MVA5"/>
<evidence type="ECO:0000256" key="2">
    <source>
        <dbReference type="ARBA" id="ARBA00022679"/>
    </source>
</evidence>
<dbReference type="InterPro" id="IPR010233">
    <property type="entry name" value="UbiG_MeTrfase"/>
</dbReference>
<dbReference type="PANTHER" id="PTHR43464:SF19">
    <property type="entry name" value="UBIQUINONE BIOSYNTHESIS O-METHYLTRANSFERASE, MITOCHONDRIAL"/>
    <property type="match status" value="1"/>
</dbReference>
<dbReference type="PANTHER" id="PTHR43464">
    <property type="entry name" value="METHYLTRANSFERASE"/>
    <property type="match status" value="1"/>
</dbReference>
<dbReference type="Proteomes" id="UP000054270">
    <property type="component" value="Unassembled WGS sequence"/>
</dbReference>
<evidence type="ECO:0000256" key="3">
    <source>
        <dbReference type="ARBA" id="ARBA00022688"/>
    </source>
</evidence>
<dbReference type="GO" id="GO:0061542">
    <property type="term" value="F:3-demethylubiquinol 3-O-methyltransferase activity"/>
    <property type="evidence" value="ECO:0007669"/>
    <property type="project" value="InterPro"/>
</dbReference>
<evidence type="ECO:0008006" key="7">
    <source>
        <dbReference type="Google" id="ProtNLM"/>
    </source>
</evidence>
<evidence type="ECO:0000313" key="5">
    <source>
        <dbReference type="EMBL" id="KJA27938.1"/>
    </source>
</evidence>
<gene>
    <name evidence="5" type="ORF">HYPSUDRAFT_789520</name>
</gene>
<dbReference type="InterPro" id="IPR029063">
    <property type="entry name" value="SAM-dependent_MTases_sf"/>
</dbReference>
<dbReference type="CDD" id="cd02440">
    <property type="entry name" value="AdoMet_MTases"/>
    <property type="match status" value="1"/>
</dbReference>
<evidence type="ECO:0000256" key="4">
    <source>
        <dbReference type="ARBA" id="ARBA00022691"/>
    </source>
</evidence>
<dbReference type="GO" id="GO:0010420">
    <property type="term" value="F:polyprenyldihydroxybenzoate methyltransferase activity"/>
    <property type="evidence" value="ECO:0007669"/>
    <property type="project" value="InterPro"/>
</dbReference>
<dbReference type="AlphaFoldDB" id="A0A0D2MVA5"/>